<dbReference type="Proteomes" id="UP001558613">
    <property type="component" value="Unassembled WGS sequence"/>
</dbReference>
<feature type="region of interest" description="Disordered" evidence="1">
    <location>
        <begin position="64"/>
        <end position="85"/>
    </location>
</feature>
<proteinExistence type="predicted"/>
<protein>
    <submittedName>
        <fullName evidence="2">Uncharacterized protein</fullName>
    </submittedName>
</protein>
<dbReference type="EMBL" id="JAYMGO010000009">
    <property type="protein sequence ID" value="KAL1268846.1"/>
    <property type="molecule type" value="Genomic_DNA"/>
</dbReference>
<evidence type="ECO:0000313" key="3">
    <source>
        <dbReference type="Proteomes" id="UP001558613"/>
    </source>
</evidence>
<accession>A0ABR3MW70</accession>
<evidence type="ECO:0000256" key="1">
    <source>
        <dbReference type="SAM" id="MobiDB-lite"/>
    </source>
</evidence>
<feature type="compositionally biased region" description="Basic residues" evidence="1">
    <location>
        <begin position="74"/>
        <end position="85"/>
    </location>
</feature>
<feature type="non-terminal residue" evidence="2">
    <location>
        <position position="1"/>
    </location>
</feature>
<name>A0ABR3MW70_9TELE</name>
<dbReference type="InterPro" id="IPR043502">
    <property type="entry name" value="DNA/RNA_pol_sf"/>
</dbReference>
<organism evidence="2 3">
    <name type="scientific">Cirrhinus molitorella</name>
    <name type="common">mud carp</name>
    <dbReference type="NCBI Taxonomy" id="172907"/>
    <lineage>
        <taxon>Eukaryota</taxon>
        <taxon>Metazoa</taxon>
        <taxon>Chordata</taxon>
        <taxon>Craniata</taxon>
        <taxon>Vertebrata</taxon>
        <taxon>Euteleostomi</taxon>
        <taxon>Actinopterygii</taxon>
        <taxon>Neopterygii</taxon>
        <taxon>Teleostei</taxon>
        <taxon>Ostariophysi</taxon>
        <taxon>Cypriniformes</taxon>
        <taxon>Cyprinidae</taxon>
        <taxon>Labeoninae</taxon>
        <taxon>Labeonini</taxon>
        <taxon>Cirrhinus</taxon>
    </lineage>
</organism>
<sequence>EAELSFPMHNLECVTPALLFPTETQPTSTVLRVKESGPEMCIHLKDQMYRLCVDYRALNDCTIKDTSPTPQTPRHTRHPVHGKVV</sequence>
<reference evidence="2 3" key="1">
    <citation type="submission" date="2023-09" db="EMBL/GenBank/DDBJ databases">
        <authorList>
            <person name="Wang M."/>
        </authorList>
    </citation>
    <scope>NUCLEOTIDE SEQUENCE [LARGE SCALE GENOMIC DNA]</scope>
    <source>
        <strain evidence="2">GT-2023</strain>
        <tissue evidence="2">Liver</tissue>
    </source>
</reference>
<dbReference type="SUPFAM" id="SSF56672">
    <property type="entry name" value="DNA/RNA polymerases"/>
    <property type="match status" value="1"/>
</dbReference>
<evidence type="ECO:0000313" key="2">
    <source>
        <dbReference type="EMBL" id="KAL1268846.1"/>
    </source>
</evidence>
<keyword evidence="3" id="KW-1185">Reference proteome</keyword>
<gene>
    <name evidence="2" type="ORF">QQF64_034209</name>
</gene>
<dbReference type="Gene3D" id="3.10.10.10">
    <property type="entry name" value="HIV Type 1 Reverse Transcriptase, subunit A, domain 1"/>
    <property type="match status" value="1"/>
</dbReference>
<comment type="caution">
    <text evidence="2">The sequence shown here is derived from an EMBL/GenBank/DDBJ whole genome shotgun (WGS) entry which is preliminary data.</text>
</comment>